<gene>
    <name evidence="11" type="ORF">HXX76_005509</name>
</gene>
<dbReference type="AlphaFoldDB" id="A0A835W289"/>
<name>A0A835W289_CHLIN</name>
<keyword evidence="9" id="KW-0539">Nucleus</keyword>
<dbReference type="GO" id="GO:0070461">
    <property type="term" value="C:SAGA-type complex"/>
    <property type="evidence" value="ECO:0007669"/>
    <property type="project" value="UniProtKB-ARBA"/>
</dbReference>
<dbReference type="Proteomes" id="UP000650467">
    <property type="component" value="Unassembled WGS sequence"/>
</dbReference>
<dbReference type="PANTHER" id="PTHR47674:SF3">
    <property type="entry name" value="SAGA-ASSOCIATED FACTOR 11"/>
    <property type="match status" value="1"/>
</dbReference>
<keyword evidence="3" id="KW-0863">Zinc-finger</keyword>
<evidence type="ECO:0000256" key="7">
    <source>
        <dbReference type="ARBA" id="ARBA00023159"/>
    </source>
</evidence>
<evidence type="ECO:0000256" key="2">
    <source>
        <dbReference type="ARBA" id="ARBA00022723"/>
    </source>
</evidence>
<dbReference type="PANTHER" id="PTHR47674">
    <property type="entry name" value="SAGA-ASSOCIATED FACTOR 11"/>
    <property type="match status" value="1"/>
</dbReference>
<dbReference type="GO" id="GO:0006325">
    <property type="term" value="P:chromatin organization"/>
    <property type="evidence" value="ECO:0007669"/>
    <property type="project" value="UniProtKB-KW"/>
</dbReference>
<dbReference type="FunFam" id="3.30.160.60:FF:000118">
    <property type="entry name" value="Ataxin-7-like protein 3"/>
    <property type="match status" value="1"/>
</dbReference>
<keyword evidence="5" id="KW-0156">Chromatin regulator</keyword>
<dbReference type="OrthoDB" id="21557at2759"/>
<dbReference type="Pfam" id="PF08209">
    <property type="entry name" value="Sgf11"/>
    <property type="match status" value="1"/>
</dbReference>
<evidence type="ECO:0000256" key="4">
    <source>
        <dbReference type="ARBA" id="ARBA00022833"/>
    </source>
</evidence>
<keyword evidence="8" id="KW-0804">Transcription</keyword>
<keyword evidence="7 10" id="KW-0010">Activator</keyword>
<reference evidence="11" key="1">
    <citation type="journal article" date="2020" name="bioRxiv">
        <title>Comparative genomics of Chlamydomonas.</title>
        <authorList>
            <person name="Craig R.J."/>
            <person name="Hasan A.R."/>
            <person name="Ness R.W."/>
            <person name="Keightley P.D."/>
        </authorList>
    </citation>
    <scope>NUCLEOTIDE SEQUENCE</scope>
    <source>
        <strain evidence="11">SAG 7.73</strain>
    </source>
</reference>
<keyword evidence="6" id="KW-0805">Transcription regulation</keyword>
<organism evidence="11 12">
    <name type="scientific">Chlamydomonas incerta</name>
    <dbReference type="NCBI Taxonomy" id="51695"/>
    <lineage>
        <taxon>Eukaryota</taxon>
        <taxon>Viridiplantae</taxon>
        <taxon>Chlorophyta</taxon>
        <taxon>core chlorophytes</taxon>
        <taxon>Chlorophyceae</taxon>
        <taxon>CS clade</taxon>
        <taxon>Chlamydomonadales</taxon>
        <taxon>Chlamydomonadaceae</taxon>
        <taxon>Chlamydomonas</taxon>
    </lineage>
</organism>
<evidence type="ECO:0000256" key="10">
    <source>
        <dbReference type="RuleBase" id="RU261113"/>
    </source>
</evidence>
<dbReference type="EMBL" id="JAEHOC010000010">
    <property type="protein sequence ID" value="KAG2437892.1"/>
    <property type="molecule type" value="Genomic_DNA"/>
</dbReference>
<dbReference type="GO" id="GO:0071819">
    <property type="term" value="C:DUBm complex"/>
    <property type="evidence" value="ECO:0007669"/>
    <property type="project" value="UniProtKB-ARBA"/>
</dbReference>
<evidence type="ECO:0000256" key="3">
    <source>
        <dbReference type="ARBA" id="ARBA00022771"/>
    </source>
</evidence>
<comment type="similarity">
    <text evidence="10">Belongs to the SGF11 family.</text>
</comment>
<keyword evidence="4" id="KW-0862">Zinc</keyword>
<keyword evidence="12" id="KW-1185">Reference proteome</keyword>
<dbReference type="Gene3D" id="3.30.160.60">
    <property type="entry name" value="Classic Zinc Finger"/>
    <property type="match status" value="1"/>
</dbReference>
<evidence type="ECO:0000256" key="1">
    <source>
        <dbReference type="ARBA" id="ARBA00004123"/>
    </source>
</evidence>
<comment type="caution">
    <text evidence="11">The sequence shown here is derived from an EMBL/GenBank/DDBJ whole genome shotgun (WGS) entry which is preliminary data.</text>
</comment>
<evidence type="ECO:0000256" key="8">
    <source>
        <dbReference type="ARBA" id="ARBA00023163"/>
    </source>
</evidence>
<evidence type="ECO:0000256" key="9">
    <source>
        <dbReference type="ARBA" id="ARBA00023242"/>
    </source>
</evidence>
<comment type="subcellular location">
    <subcellularLocation>
        <location evidence="1 10">Nucleus</location>
    </subcellularLocation>
</comment>
<accession>A0A835W289</accession>
<protein>
    <recommendedName>
        <fullName evidence="10">SAGA-associated factor 11</fullName>
    </recommendedName>
</protein>
<keyword evidence="2" id="KW-0479">Metal-binding</keyword>
<evidence type="ECO:0000256" key="6">
    <source>
        <dbReference type="ARBA" id="ARBA00023015"/>
    </source>
</evidence>
<evidence type="ECO:0000256" key="5">
    <source>
        <dbReference type="ARBA" id="ARBA00022853"/>
    </source>
</evidence>
<dbReference type="GO" id="GO:0008270">
    <property type="term" value="F:zinc ion binding"/>
    <property type="evidence" value="ECO:0007669"/>
    <property type="project" value="UniProtKB-KW"/>
</dbReference>
<sequence length="188" mass="18573">MTRAEEDRLRRQIAILTQFKDMLRNESSVASQTVAVFAELLDEVVLDVAQEVHREARTGRLPLPAASEPAEAAGLAGAHAAAGAPAAVANGGGPAAGSGGAPLPAGAAAAATAAAGAVAPAAPARAGRGGAVDVFGQSHPAKATDIVTCRNCGRQVQAGSFAPHLEKCMGKGRAAARAASRRIAAGLS</sequence>
<dbReference type="InterPro" id="IPR013246">
    <property type="entry name" value="SAGA_su_Sgf11"/>
</dbReference>
<proteinExistence type="inferred from homology"/>
<evidence type="ECO:0000313" key="12">
    <source>
        <dbReference type="Proteomes" id="UP000650467"/>
    </source>
</evidence>
<evidence type="ECO:0000313" key="11">
    <source>
        <dbReference type="EMBL" id="KAG2437892.1"/>
    </source>
</evidence>